<dbReference type="AlphaFoldDB" id="A0A160TMT0"/>
<dbReference type="InterPro" id="IPR012338">
    <property type="entry name" value="Beta-lactam/transpept-like"/>
</dbReference>
<dbReference type="EMBL" id="CZQE01000216">
    <property type="protein sequence ID" value="CUS45154.1"/>
    <property type="molecule type" value="Genomic_DNA"/>
</dbReference>
<gene>
    <name evidence="2" type="ORF">MGWOODY_Smn1886</name>
</gene>
<dbReference type="Pfam" id="PF00144">
    <property type="entry name" value="Beta-lactamase"/>
    <property type="match status" value="1"/>
</dbReference>
<reference evidence="2" key="1">
    <citation type="submission" date="2015-10" db="EMBL/GenBank/DDBJ databases">
        <authorList>
            <person name="Gilbert D.G."/>
        </authorList>
    </citation>
    <scope>NUCLEOTIDE SEQUENCE</scope>
</reference>
<dbReference type="InterPro" id="IPR001466">
    <property type="entry name" value="Beta-lactam-related"/>
</dbReference>
<evidence type="ECO:0000313" key="2">
    <source>
        <dbReference type="EMBL" id="CUS45154.1"/>
    </source>
</evidence>
<evidence type="ECO:0000259" key="1">
    <source>
        <dbReference type="Pfam" id="PF00144"/>
    </source>
</evidence>
<name>A0A160TMT0_9ZZZZ</name>
<feature type="domain" description="Beta-lactamase-related" evidence="1">
    <location>
        <begin position="45"/>
        <end position="436"/>
    </location>
</feature>
<dbReference type="PANTHER" id="PTHR43283">
    <property type="entry name" value="BETA-LACTAMASE-RELATED"/>
    <property type="match status" value="1"/>
</dbReference>
<organism evidence="2">
    <name type="scientific">hydrothermal vent metagenome</name>
    <dbReference type="NCBI Taxonomy" id="652676"/>
    <lineage>
        <taxon>unclassified sequences</taxon>
        <taxon>metagenomes</taxon>
        <taxon>ecological metagenomes</taxon>
    </lineage>
</organism>
<sequence>MRFRALASGSALIALLAGGALAYGTAPQAQPAAPASQTALPATQALFDSYVATNKMPGIVGAFGSGDLPTIFVSAGRIADDPTAAPAGPDSLWRVYSMTKPVTGMAAMILVEEGKIKLDQPISDFIPAFRNMRVQINPDSLETRAAARPITVRNLLTHTAGLGYSIVTKGPLLAEYNRLGLTPGAINAQLEILARMTRPPTLEAFANRVAEAPLIADPGTRWSYSIGLDVMGRVIEVASGMPFDAFVQKRIFDPLKMTSSYWTVPRSEIGRFATNYAFQREATVQLAAGQPVDVSKIDEKARAPIDPAATSAWLSPPSFPYGGAGLVMSARDYDRFLHVLQDGGTLDGVRVMKPETAALMMSNLLPPGVTYTQTQVGAGPGPKTGFGAGGSVYLEDKPGGPAKGTYGWGGAAGTAAWVDPARHRRGAIMVNYFPGDKWPIRDETVTALMSDIARYK</sequence>
<proteinExistence type="predicted"/>
<dbReference type="Gene3D" id="3.40.710.10">
    <property type="entry name" value="DD-peptidase/beta-lactamase superfamily"/>
    <property type="match status" value="1"/>
</dbReference>
<dbReference type="InterPro" id="IPR050789">
    <property type="entry name" value="Diverse_Enzym_Activities"/>
</dbReference>
<dbReference type="SUPFAM" id="SSF56601">
    <property type="entry name" value="beta-lactamase/transpeptidase-like"/>
    <property type="match status" value="1"/>
</dbReference>
<accession>A0A160TMT0</accession>
<dbReference type="PANTHER" id="PTHR43283:SF3">
    <property type="entry name" value="BETA-LACTAMASE FAMILY PROTEIN (AFU_ORTHOLOGUE AFUA_5G07500)"/>
    <property type="match status" value="1"/>
</dbReference>
<protein>
    <submittedName>
        <fullName evidence="2">Beta-lactamase class C and other penicillin binding proteins</fullName>
    </submittedName>
</protein>